<name>A0A4V1M9N7_9BACT</name>
<evidence type="ECO:0000256" key="4">
    <source>
        <dbReference type="ARBA" id="ARBA00022989"/>
    </source>
</evidence>
<keyword evidence="5 6" id="KW-0472">Membrane</keyword>
<evidence type="ECO:0000256" key="3">
    <source>
        <dbReference type="ARBA" id="ARBA00022692"/>
    </source>
</evidence>
<dbReference type="InterPro" id="IPR050445">
    <property type="entry name" value="Bact_polysacc_biosynth/exp"/>
</dbReference>
<proteinExistence type="predicted"/>
<keyword evidence="2" id="KW-1003">Cell membrane</keyword>
<keyword evidence="4 6" id="KW-1133">Transmembrane helix</keyword>
<gene>
    <name evidence="8" type="ORF">ESB13_18855</name>
</gene>
<evidence type="ECO:0000256" key="2">
    <source>
        <dbReference type="ARBA" id="ARBA00022475"/>
    </source>
</evidence>
<comment type="caution">
    <text evidence="8">The sequence shown here is derived from an EMBL/GenBank/DDBJ whole genome shotgun (WGS) entry which is preliminary data.</text>
</comment>
<dbReference type="EMBL" id="SDHZ01000003">
    <property type="protein sequence ID" value="RXK81850.1"/>
    <property type="molecule type" value="Genomic_DNA"/>
</dbReference>
<dbReference type="InterPro" id="IPR003856">
    <property type="entry name" value="LPS_length_determ_N"/>
</dbReference>
<organism evidence="8 9">
    <name type="scientific">Filimonas effusa</name>
    <dbReference type="NCBI Taxonomy" id="2508721"/>
    <lineage>
        <taxon>Bacteria</taxon>
        <taxon>Pseudomonadati</taxon>
        <taxon>Bacteroidota</taxon>
        <taxon>Chitinophagia</taxon>
        <taxon>Chitinophagales</taxon>
        <taxon>Chitinophagaceae</taxon>
        <taxon>Filimonas</taxon>
    </lineage>
</organism>
<comment type="subcellular location">
    <subcellularLocation>
        <location evidence="1">Cell membrane</location>
        <topology evidence="1">Multi-pass membrane protein</topology>
    </subcellularLocation>
</comment>
<evidence type="ECO:0000256" key="6">
    <source>
        <dbReference type="SAM" id="Phobius"/>
    </source>
</evidence>
<keyword evidence="9" id="KW-1185">Reference proteome</keyword>
<feature type="transmembrane region" description="Helical" evidence="6">
    <location>
        <begin position="20"/>
        <end position="45"/>
    </location>
</feature>
<dbReference type="GO" id="GO:0004713">
    <property type="term" value="F:protein tyrosine kinase activity"/>
    <property type="evidence" value="ECO:0007669"/>
    <property type="project" value="TreeGrafter"/>
</dbReference>
<evidence type="ECO:0000256" key="1">
    <source>
        <dbReference type="ARBA" id="ARBA00004651"/>
    </source>
</evidence>
<evidence type="ECO:0000256" key="5">
    <source>
        <dbReference type="ARBA" id="ARBA00023136"/>
    </source>
</evidence>
<dbReference type="RefSeq" id="WP_129005247.1">
    <property type="nucleotide sequence ID" value="NZ_SDHZ01000003.1"/>
</dbReference>
<protein>
    <submittedName>
        <fullName evidence="8">Lipopolysaccharide biosynthesis protein</fullName>
    </submittedName>
</protein>
<evidence type="ECO:0000313" key="9">
    <source>
        <dbReference type="Proteomes" id="UP000290545"/>
    </source>
</evidence>
<feature type="domain" description="Polysaccharide chain length determinant N-terminal" evidence="7">
    <location>
        <begin position="17"/>
        <end position="84"/>
    </location>
</feature>
<dbReference type="Pfam" id="PF02706">
    <property type="entry name" value="Wzz"/>
    <property type="match status" value="1"/>
</dbReference>
<dbReference type="GO" id="GO:0005886">
    <property type="term" value="C:plasma membrane"/>
    <property type="evidence" value="ECO:0007669"/>
    <property type="project" value="UniProtKB-SubCell"/>
</dbReference>
<dbReference type="Proteomes" id="UP000290545">
    <property type="component" value="Unassembled WGS sequence"/>
</dbReference>
<dbReference type="PANTHER" id="PTHR32309:SF13">
    <property type="entry name" value="FERRIC ENTEROBACTIN TRANSPORT PROTEIN FEPE"/>
    <property type="match status" value="1"/>
</dbReference>
<dbReference type="OrthoDB" id="745212at2"/>
<reference evidence="8 9" key="1">
    <citation type="submission" date="2019-01" db="EMBL/GenBank/DDBJ databases">
        <title>Filimonas sp. strain TTM-71.</title>
        <authorList>
            <person name="Chen W.-M."/>
        </authorList>
    </citation>
    <scope>NUCLEOTIDE SEQUENCE [LARGE SCALE GENOMIC DNA]</scope>
    <source>
        <strain evidence="8 9">TTM-71</strain>
    </source>
</reference>
<dbReference type="AlphaFoldDB" id="A0A4V1M9N7"/>
<evidence type="ECO:0000259" key="7">
    <source>
        <dbReference type="Pfam" id="PF02706"/>
    </source>
</evidence>
<keyword evidence="3 6" id="KW-0812">Transmembrane</keyword>
<sequence length="362" mass="39950">MPENKGEVTLKELVLKLKGLIGYLVSKWRLVLITGLVGGAIGFIYATSKKPVYTAVLTYALEDEKGSSMGINGALGIASSLGFDLGGNAGGAFSGANIVELMMSKKLVEQTLLRPIVSDGKKISLAELYIQFKGWRKDWSKKQPEVNETLQFLPDADRSKFSRQQDSVLMNISKGIIKEELAVAQKNKKISIISVEVKTENELFSKAFAERLASEVSDFYIATKSKRAKVNLDILIRQSDSIRNELNNAITGVAVANDNTYNLNPALNVKRTPSIRRQVDVQANTAILTELVKNTEVAKVNLRKETPLIQIIDTPVYPLLKQKPSRLLSLIAGGFVGGGRAYFSYCFNWFIGVLWEQNSCCH</sequence>
<evidence type="ECO:0000313" key="8">
    <source>
        <dbReference type="EMBL" id="RXK81850.1"/>
    </source>
</evidence>
<dbReference type="PANTHER" id="PTHR32309">
    <property type="entry name" value="TYROSINE-PROTEIN KINASE"/>
    <property type="match status" value="1"/>
</dbReference>
<accession>A0A4V1M9N7</accession>